<dbReference type="EMBL" id="JBFNXX010000022">
    <property type="protein sequence ID" value="MEW9921831.1"/>
    <property type="molecule type" value="Genomic_DNA"/>
</dbReference>
<evidence type="ECO:0000313" key="1">
    <source>
        <dbReference type="EMBL" id="MEW9921831.1"/>
    </source>
</evidence>
<protein>
    <submittedName>
        <fullName evidence="1">Uncharacterized protein</fullName>
    </submittedName>
</protein>
<sequence>MQDEINQTVRKGPEVSRELFGGVLDFDAAGHYPGLELLNFIFCGQGGNRLPSSDTVQIIRRSHDFGRRLVWDSSFKDDQRRHDVLLDDNSAEETLRELLRCLQLEIPNGTKEPKWSRAHFFPYTSSLIHWDARERSGNIRLERLYLRGGGALAFKILRFDPDAARLKRVADGFDQLYSATLESPLEILADFINKQSKSDTEPVLDDIEKATRANIDDFEDVYRDGILNILEQSQATSVAKIRAVMGWTALWLVLMQNRRARQKLELKESPIICDCGAGSPQLRRASQRCLQEVLGNILGAIDSVAADPRLPNAQRNKIRSFFWATAAANGFLNAWRGRKHFTLSVDALEMIVLATIPAGSEMPFERFVTEVLYDRLDIAIGRGAAEGSGLINSIDASIFEENEAQLALQMIAAGLVTQYSDATRMVSPRTAS</sequence>
<dbReference type="RefSeq" id="WP_367879531.1">
    <property type="nucleotide sequence ID" value="NZ_JBFNXX010000022.1"/>
</dbReference>
<dbReference type="Proteomes" id="UP001556098">
    <property type="component" value="Unassembled WGS sequence"/>
</dbReference>
<name>A0ABV3RS50_9RHOB</name>
<accession>A0ABV3RS50</accession>
<organism evidence="1 2">
    <name type="scientific">Sulfitobacter sediminis</name>
    <dbReference type="NCBI Taxonomy" id="3234186"/>
    <lineage>
        <taxon>Bacteria</taxon>
        <taxon>Pseudomonadati</taxon>
        <taxon>Pseudomonadota</taxon>
        <taxon>Alphaproteobacteria</taxon>
        <taxon>Rhodobacterales</taxon>
        <taxon>Roseobacteraceae</taxon>
        <taxon>Sulfitobacter</taxon>
    </lineage>
</organism>
<reference evidence="1 2" key="1">
    <citation type="submission" date="2024-07" db="EMBL/GenBank/DDBJ databases">
        <title>Marimonas sp.nov., isolated from tidal-flat sediment.</title>
        <authorList>
            <person name="Jayan J.N."/>
            <person name="Lee S.S."/>
        </authorList>
    </citation>
    <scope>NUCLEOTIDE SEQUENCE [LARGE SCALE GENOMIC DNA]</scope>
    <source>
        <strain evidence="1 2">MJW-29</strain>
    </source>
</reference>
<proteinExistence type="predicted"/>
<gene>
    <name evidence="1" type="ORF">AB2B41_19665</name>
</gene>
<keyword evidence="2" id="KW-1185">Reference proteome</keyword>
<evidence type="ECO:0000313" key="2">
    <source>
        <dbReference type="Proteomes" id="UP001556098"/>
    </source>
</evidence>
<comment type="caution">
    <text evidence="1">The sequence shown here is derived from an EMBL/GenBank/DDBJ whole genome shotgun (WGS) entry which is preliminary data.</text>
</comment>